<organism evidence="11 12">
    <name type="scientific">Acuticoccus mangrovi</name>
    <dbReference type="NCBI Taxonomy" id="2796142"/>
    <lineage>
        <taxon>Bacteria</taxon>
        <taxon>Pseudomonadati</taxon>
        <taxon>Pseudomonadota</taxon>
        <taxon>Alphaproteobacteria</taxon>
        <taxon>Hyphomicrobiales</taxon>
        <taxon>Amorphaceae</taxon>
        <taxon>Acuticoccus</taxon>
    </lineage>
</organism>
<dbReference type="InterPro" id="IPR007533">
    <property type="entry name" value="Cyt_c_oxidase_assmbl_CtaG"/>
</dbReference>
<evidence type="ECO:0000256" key="6">
    <source>
        <dbReference type="ARBA" id="ARBA00022968"/>
    </source>
</evidence>
<dbReference type="PANTHER" id="PTHR21320">
    <property type="entry name" value="CYTOCHROME C OXIDASE ASSEMBLY PROTEIN COX11-RELATED"/>
    <property type="match status" value="1"/>
</dbReference>
<evidence type="ECO:0000256" key="3">
    <source>
        <dbReference type="ARBA" id="ARBA00009620"/>
    </source>
</evidence>
<evidence type="ECO:0000256" key="5">
    <source>
        <dbReference type="ARBA" id="ARBA00022692"/>
    </source>
</evidence>
<keyword evidence="10" id="KW-1003">Cell membrane</keyword>
<evidence type="ECO:0000256" key="2">
    <source>
        <dbReference type="ARBA" id="ARBA00004382"/>
    </source>
</evidence>
<dbReference type="Gene3D" id="2.60.370.10">
    <property type="entry name" value="Ctag/Cox11"/>
    <property type="match status" value="1"/>
</dbReference>
<keyword evidence="9 10" id="KW-0472">Membrane</keyword>
<evidence type="ECO:0000256" key="8">
    <source>
        <dbReference type="ARBA" id="ARBA00023008"/>
    </source>
</evidence>
<evidence type="ECO:0000256" key="10">
    <source>
        <dbReference type="HAMAP-Rule" id="MF_00155"/>
    </source>
</evidence>
<feature type="topological domain" description="Cytoplasmic" evidence="10">
    <location>
        <begin position="1"/>
        <end position="8"/>
    </location>
</feature>
<dbReference type="InterPro" id="IPR023471">
    <property type="entry name" value="CtaG/Cox11_dom_sf"/>
</dbReference>
<evidence type="ECO:0000256" key="4">
    <source>
        <dbReference type="ARBA" id="ARBA00015384"/>
    </source>
</evidence>
<dbReference type="RefSeq" id="WP_198883582.1">
    <property type="nucleotide sequence ID" value="NZ_JAEKJA010000019.1"/>
</dbReference>
<dbReference type="NCBIfam" id="NF003465">
    <property type="entry name" value="PRK05089.1"/>
    <property type="match status" value="1"/>
</dbReference>
<dbReference type="GO" id="GO:0008535">
    <property type="term" value="P:respiratory chain complex IV assembly"/>
    <property type="evidence" value="ECO:0007669"/>
    <property type="project" value="UniProtKB-UniRule"/>
</dbReference>
<evidence type="ECO:0000313" key="11">
    <source>
        <dbReference type="EMBL" id="MBJ3777674.1"/>
    </source>
</evidence>
<dbReference type="EMBL" id="JAEKJA010000019">
    <property type="protein sequence ID" value="MBJ3777674.1"/>
    <property type="molecule type" value="Genomic_DNA"/>
</dbReference>
<evidence type="ECO:0000256" key="9">
    <source>
        <dbReference type="ARBA" id="ARBA00023136"/>
    </source>
</evidence>
<protein>
    <recommendedName>
        <fullName evidence="4 10">Cytochrome c oxidase assembly protein CtaG</fullName>
    </recommendedName>
</protein>
<feature type="topological domain" description="Periplasmic" evidence="10">
    <location>
        <begin position="32"/>
        <end position="184"/>
    </location>
</feature>
<dbReference type="Pfam" id="PF04442">
    <property type="entry name" value="CtaG_Cox11"/>
    <property type="match status" value="1"/>
</dbReference>
<keyword evidence="10" id="KW-0997">Cell inner membrane</keyword>
<name>A0A934MMX8_9HYPH</name>
<proteinExistence type="inferred from homology"/>
<dbReference type="SUPFAM" id="SSF110111">
    <property type="entry name" value="Ctag/Cox11"/>
    <property type="match status" value="1"/>
</dbReference>
<dbReference type="AlphaFoldDB" id="A0A934MMX8"/>
<dbReference type="FunFam" id="2.60.370.10:FF:000001">
    <property type="entry name" value="COX11 cytochrome c oxidase assembly homolog"/>
    <property type="match status" value="1"/>
</dbReference>
<keyword evidence="5 10" id="KW-0812">Transmembrane</keyword>
<comment type="similarity">
    <text evidence="3 10">Belongs to the COX11/CtaG family.</text>
</comment>
<keyword evidence="6 10" id="KW-0735">Signal-anchor</keyword>
<accession>A0A934MMX8</accession>
<dbReference type="PIRSF" id="PIRSF005413">
    <property type="entry name" value="COX11"/>
    <property type="match status" value="1"/>
</dbReference>
<dbReference type="HAMAP" id="MF_00155">
    <property type="entry name" value="CtaG"/>
    <property type="match status" value="1"/>
</dbReference>
<reference evidence="11" key="1">
    <citation type="submission" date="2020-12" db="EMBL/GenBank/DDBJ databases">
        <title>Bacterial taxonomy.</title>
        <authorList>
            <person name="Pan X."/>
        </authorList>
    </citation>
    <scope>NUCLEOTIDE SEQUENCE</scope>
    <source>
        <strain evidence="11">B2012</strain>
    </source>
</reference>
<keyword evidence="8 10" id="KW-0186">Copper</keyword>
<comment type="caution">
    <text evidence="11">The sequence shown here is derived from an EMBL/GenBank/DDBJ whole genome shotgun (WGS) entry which is preliminary data.</text>
</comment>
<keyword evidence="7 10" id="KW-1133">Transmembrane helix</keyword>
<evidence type="ECO:0000256" key="7">
    <source>
        <dbReference type="ARBA" id="ARBA00022989"/>
    </source>
</evidence>
<dbReference type="GO" id="GO:0005507">
    <property type="term" value="F:copper ion binding"/>
    <property type="evidence" value="ECO:0007669"/>
    <property type="project" value="InterPro"/>
</dbReference>
<dbReference type="Proteomes" id="UP000609531">
    <property type="component" value="Unassembled WGS sequence"/>
</dbReference>
<comment type="function">
    <text evidence="1 10">Exerts its effect at some terminal stage of cytochrome c oxidase synthesis, probably by being involved in the insertion of the copper B into subunit I.</text>
</comment>
<sequence length="184" mass="19893">MSGEAKDRRHGRIALACAGFVAVMVGAAFAAVPLYSIFCSVTGFDGTPSIAKVEALPGIKVGERKVKIRFDANVANDLPWTFTPEQREQTVHVGELTEAKYRITNTTGKATLGAAVYNVTPFQGGGYFTKVDCFCFDQQPLGPNETREVTVLYYVDPAFADDRDAKGVNVITLSYTFFSVEAGS</sequence>
<gene>
    <name evidence="10" type="primary">ctaG</name>
    <name evidence="11" type="ORF">JCR33_18355</name>
</gene>
<evidence type="ECO:0000256" key="1">
    <source>
        <dbReference type="ARBA" id="ARBA00004007"/>
    </source>
</evidence>
<dbReference type="PANTHER" id="PTHR21320:SF3">
    <property type="entry name" value="CYTOCHROME C OXIDASE ASSEMBLY PROTEIN COX11, MITOCHONDRIAL-RELATED"/>
    <property type="match status" value="1"/>
</dbReference>
<keyword evidence="12" id="KW-1185">Reference proteome</keyword>
<dbReference type="GO" id="GO:0005886">
    <property type="term" value="C:plasma membrane"/>
    <property type="evidence" value="ECO:0007669"/>
    <property type="project" value="UniProtKB-SubCell"/>
</dbReference>
<comment type="subcellular location">
    <subcellularLocation>
        <location evidence="2 10">Cell inner membrane</location>
        <topology evidence="2 10">Single-pass type II membrane protein</topology>
        <orientation evidence="2 10">Periplasmic side</orientation>
    </subcellularLocation>
</comment>
<evidence type="ECO:0000313" key="12">
    <source>
        <dbReference type="Proteomes" id="UP000609531"/>
    </source>
</evidence>